<gene>
    <name evidence="2" type="ORF">RS030_2237</name>
</gene>
<proteinExistence type="predicted"/>
<feature type="domain" description="Splicing factor Cactin C-terminal" evidence="1">
    <location>
        <begin position="398"/>
        <end position="550"/>
    </location>
</feature>
<reference evidence="2 3" key="1">
    <citation type="submission" date="2023-10" db="EMBL/GenBank/DDBJ databases">
        <title>Comparative genomics analysis reveals potential genetic determinants of host preference in Cryptosporidium xiaoi.</title>
        <authorList>
            <person name="Xiao L."/>
            <person name="Li J."/>
        </authorList>
    </citation>
    <scope>NUCLEOTIDE SEQUENCE [LARGE SCALE GENOMIC DNA]</scope>
    <source>
        <strain evidence="2 3">52996</strain>
    </source>
</reference>
<dbReference type="PANTHER" id="PTHR21737">
    <property type="entry name" value="POLYGLUTAMINE BINDING PROTEIN 1/MARVEL MEMBRANE-ASSOCIATING DOMAIN CONTAINING 3"/>
    <property type="match status" value="1"/>
</dbReference>
<sequence>MPTVCSDPEFEKNIELKRCRKDRESIIKKIGYSDECNPFGDSLLSTPFIWEKRFEQEKNEKYDEFLENCKNYRWYKFGVAPINIEKILEIRKRREVSDENSTRRPQRGNLFNYDTWIENEKKFEKLQIQSSSIIRIKEHRENIFDIIFWKVLTYSFFCEGNSFEETESISPLTHSLLSLTLVGLSGSLPYLISLCDKKLLPWVDNLMKRPNLDKNIHFIEFTSMLKQHKKIINTSTEIKLVEEWVDILDGLDVMINLEYNHNDKDSMENHEIKEIIKNKSLAELRSIISEAQNLLNDEYWNNVVLNIKVFIARLNIEKIENIYNLNIESWATELLKKYNISSQVLKFECEENSTLEKISNNNENDFSEDESSGQLIDLPFIEFSVPTSNNERKTIKENNLELQLPIVYSKIKAKYIWNQYNRNYYNEKSLPPKIIQGYRFKIIFPLLNRPENKHITPNWYLTTKKRYIENNNISIIDENKTIEDLLECEGEVPQKSKLLIISCNQCKYKDIGFSIIDREWETNPKYGYRSYFENATLYLNFNFKQKRYRR</sequence>
<name>A0AAV9XXF5_9CRYT</name>
<evidence type="ECO:0000259" key="1">
    <source>
        <dbReference type="Pfam" id="PF09732"/>
    </source>
</evidence>
<dbReference type="Proteomes" id="UP001311799">
    <property type="component" value="Unassembled WGS sequence"/>
</dbReference>
<dbReference type="Pfam" id="PF09732">
    <property type="entry name" value="CactinC_cactus"/>
    <property type="match status" value="1"/>
</dbReference>
<keyword evidence="3" id="KW-1185">Reference proteome</keyword>
<organism evidence="2 3">
    <name type="scientific">Cryptosporidium xiaoi</name>
    <dbReference type="NCBI Taxonomy" id="659607"/>
    <lineage>
        <taxon>Eukaryota</taxon>
        <taxon>Sar</taxon>
        <taxon>Alveolata</taxon>
        <taxon>Apicomplexa</taxon>
        <taxon>Conoidasida</taxon>
        <taxon>Coccidia</taxon>
        <taxon>Eucoccidiorida</taxon>
        <taxon>Eimeriorina</taxon>
        <taxon>Cryptosporidiidae</taxon>
        <taxon>Cryptosporidium</taxon>
    </lineage>
</organism>
<dbReference type="InterPro" id="IPR019134">
    <property type="entry name" value="Cactin_C"/>
</dbReference>
<dbReference type="PANTHER" id="PTHR21737:SF4">
    <property type="entry name" value="SPLICING FACTOR CACTIN"/>
    <property type="match status" value="1"/>
</dbReference>
<dbReference type="EMBL" id="JAWDEY010000022">
    <property type="protein sequence ID" value="KAK6588784.1"/>
    <property type="molecule type" value="Genomic_DNA"/>
</dbReference>
<dbReference type="GO" id="GO:0005681">
    <property type="term" value="C:spliceosomal complex"/>
    <property type="evidence" value="ECO:0007669"/>
    <property type="project" value="TreeGrafter"/>
</dbReference>
<evidence type="ECO:0000313" key="2">
    <source>
        <dbReference type="EMBL" id="KAK6588784.1"/>
    </source>
</evidence>
<dbReference type="GO" id="GO:0005737">
    <property type="term" value="C:cytoplasm"/>
    <property type="evidence" value="ECO:0007669"/>
    <property type="project" value="TreeGrafter"/>
</dbReference>
<dbReference type="SMART" id="SM01050">
    <property type="entry name" value="CactinC_cactus"/>
    <property type="match status" value="1"/>
</dbReference>
<dbReference type="GO" id="GO:0045292">
    <property type="term" value="P:mRNA cis splicing, via spliceosome"/>
    <property type="evidence" value="ECO:0007669"/>
    <property type="project" value="TreeGrafter"/>
</dbReference>
<comment type="caution">
    <text evidence="2">The sequence shown here is derived from an EMBL/GenBank/DDBJ whole genome shotgun (WGS) entry which is preliminary data.</text>
</comment>
<accession>A0AAV9XXF5</accession>
<evidence type="ECO:0000313" key="3">
    <source>
        <dbReference type="Proteomes" id="UP001311799"/>
    </source>
</evidence>
<dbReference type="AlphaFoldDB" id="A0AAV9XXF5"/>
<protein>
    <submittedName>
        <fullName evidence="2">Cactin-like protein</fullName>
    </submittedName>
</protein>